<dbReference type="AlphaFoldDB" id="A0AAE8HMP8"/>
<dbReference type="Gene3D" id="3.30.750.140">
    <property type="match status" value="1"/>
</dbReference>
<dbReference type="EMBL" id="FOPK01000001">
    <property type="protein sequence ID" value="SFG21837.1"/>
    <property type="molecule type" value="Genomic_DNA"/>
</dbReference>
<feature type="region of interest" description="Disordered" evidence="1">
    <location>
        <begin position="175"/>
        <end position="200"/>
    </location>
</feature>
<feature type="region of interest" description="Disordered" evidence="1">
    <location>
        <begin position="106"/>
        <end position="136"/>
    </location>
</feature>
<evidence type="ECO:0000313" key="4">
    <source>
        <dbReference type="EMBL" id="SFG21837.1"/>
    </source>
</evidence>
<dbReference type="Pfam" id="PF02120">
    <property type="entry name" value="Flg_hook"/>
    <property type="match status" value="1"/>
</dbReference>
<gene>
    <name evidence="3" type="ORF">MCBMB27_01325</name>
    <name evidence="4" type="ORF">SAMN05192567_101110</name>
</gene>
<dbReference type="EMBL" id="CP015367">
    <property type="protein sequence ID" value="APT30616.1"/>
    <property type="molecule type" value="Genomic_DNA"/>
</dbReference>
<feature type="compositionally biased region" description="Low complexity" evidence="1">
    <location>
        <begin position="176"/>
        <end position="191"/>
    </location>
</feature>
<evidence type="ECO:0000256" key="1">
    <source>
        <dbReference type="SAM" id="MobiDB-lite"/>
    </source>
</evidence>
<reference evidence="4 6" key="2">
    <citation type="submission" date="2016-10" db="EMBL/GenBank/DDBJ databases">
        <authorList>
            <person name="Varghese N."/>
            <person name="Submissions S."/>
        </authorList>
    </citation>
    <scope>NUCLEOTIDE SEQUENCE [LARGE SCALE GENOMIC DNA]</scope>
    <source>
        <strain evidence="4 6">CBMB27</strain>
    </source>
</reference>
<feature type="compositionally biased region" description="Low complexity" evidence="1">
    <location>
        <begin position="120"/>
        <end position="136"/>
    </location>
</feature>
<dbReference type="KEGG" id="mphy:MCBMB27_01325"/>
<feature type="compositionally biased region" description="Basic and acidic residues" evidence="1">
    <location>
        <begin position="13"/>
        <end position="36"/>
    </location>
</feature>
<accession>A0AAE8HMP8</accession>
<proteinExistence type="predicted"/>
<organism evidence="4 6">
    <name type="scientific">Methylobacterium phyllosphaerae</name>
    <dbReference type="NCBI Taxonomy" id="418223"/>
    <lineage>
        <taxon>Bacteria</taxon>
        <taxon>Pseudomonadati</taxon>
        <taxon>Pseudomonadota</taxon>
        <taxon>Alphaproteobacteria</taxon>
        <taxon>Hyphomicrobiales</taxon>
        <taxon>Methylobacteriaceae</taxon>
        <taxon>Methylobacterium</taxon>
    </lineage>
</organism>
<sequence length="508" mass="50901">MTLIAATVQRPAPKSDREMARSHPETDLRTPPDRGRPGAFGDVLREIAEPPSTPSSDEDRDDAAEPRGPVAKGRPDEATVTPALSPADPASAAATALANVLNTAHPAAASDGPATGGSPGPRTTAPDAAARSAPALVRGAGSAQGLLAGSGPKPDVTVLDRAVHFKPVLPPAALPESGTAEAAPAASGAPTVAGQNPARPGLSDVIATAARTLQAATGLAPQGPADTAMPAEAAPAASGAPFVAGQNLARPGLGDIIATAARTLRAATGLAPQDPADTAVRAAITAPGTSDLSVPADSHAVPGIARTILAAAGHQSRAGSSVPTPRDSVGTETGLPAITLPMIAAAIEDEIARAVPARPDAVGNHADPATGTAPDGPLRVLRIQLRPEELGTVTVELRLANGQLETHLRASRPETAALLQRDAAILTDLLKQAHHQADVTVAQARPADAGGSAEGAPSQGQSSFANGGARPGHREDGQRQAAHRSATGRRDGERIDETIRPRDGGIYL</sequence>
<feature type="compositionally biased region" description="Low complexity" evidence="1">
    <location>
        <begin position="81"/>
        <end position="92"/>
    </location>
</feature>
<feature type="region of interest" description="Disordered" evidence="1">
    <location>
        <begin position="443"/>
        <end position="508"/>
    </location>
</feature>
<name>A0AAE8HMP8_9HYPH</name>
<evidence type="ECO:0000259" key="2">
    <source>
        <dbReference type="Pfam" id="PF02120"/>
    </source>
</evidence>
<dbReference type="RefSeq" id="WP_091954922.1">
    <property type="nucleotide sequence ID" value="NZ_CP015367.1"/>
</dbReference>
<dbReference type="CDD" id="cd17470">
    <property type="entry name" value="T3SS_Flik_C"/>
    <property type="match status" value="1"/>
</dbReference>
<evidence type="ECO:0000313" key="5">
    <source>
        <dbReference type="Proteomes" id="UP000185487"/>
    </source>
</evidence>
<evidence type="ECO:0000313" key="6">
    <source>
        <dbReference type="Proteomes" id="UP000199140"/>
    </source>
</evidence>
<protein>
    <submittedName>
        <fullName evidence="4">Hook-length control protein FliK</fullName>
    </submittedName>
    <submittedName>
        <fullName evidence="3">Motility and Chemotaxis</fullName>
    </submittedName>
</protein>
<dbReference type="Proteomes" id="UP000185487">
    <property type="component" value="Chromosome"/>
</dbReference>
<reference evidence="3 5" key="1">
    <citation type="submission" date="2016-04" db="EMBL/GenBank/DDBJ databases">
        <title>Complete genome sequencing and analysis of CBMB27, Methylobacterium phyllosphaerae isolated from leaf tissues of rice (Oryza sativa L.).</title>
        <authorList>
            <person name="Lee Y."/>
            <person name="Hwangbo K."/>
            <person name="Chung H."/>
            <person name="Yoo J."/>
            <person name="Kim K.Y."/>
            <person name="Sa T.M."/>
            <person name="Um Y."/>
            <person name="Madhaiyan M."/>
        </authorList>
    </citation>
    <scope>NUCLEOTIDE SEQUENCE [LARGE SCALE GENOMIC DNA]</scope>
    <source>
        <strain evidence="3 5">CBMB27</strain>
    </source>
</reference>
<dbReference type="InterPro" id="IPR038610">
    <property type="entry name" value="FliK-like_C_sf"/>
</dbReference>
<keyword evidence="5" id="KW-1185">Reference proteome</keyword>
<evidence type="ECO:0000313" key="3">
    <source>
        <dbReference type="EMBL" id="APT30616.1"/>
    </source>
</evidence>
<feature type="compositionally biased region" description="Basic and acidic residues" evidence="1">
    <location>
        <begin position="488"/>
        <end position="508"/>
    </location>
</feature>
<dbReference type="InterPro" id="IPR021136">
    <property type="entry name" value="Flagellar_hook_control-like_C"/>
</dbReference>
<feature type="domain" description="Flagellar hook-length control protein-like C-terminal" evidence="2">
    <location>
        <begin position="378"/>
        <end position="445"/>
    </location>
</feature>
<feature type="region of interest" description="Disordered" evidence="1">
    <location>
        <begin position="1"/>
        <end position="92"/>
    </location>
</feature>
<dbReference type="Proteomes" id="UP000199140">
    <property type="component" value="Unassembled WGS sequence"/>
</dbReference>